<sequence>MKSRVKPIGGFFELEIQNKDCSYHSNAIALSNGRACLNLILKHIEAQRIWIPFYTCNALLKPIQTNQTPYNFYSININLEPTEDVKLKKNEYLIYINYFGLKGKFIEALINRYNDQVIIDNTQAFFDRENSKSWSFNSARKFFGVPDGAYLYTPYDIPVDYERNTDLSCNHLLNRLLGKQKQAYQEFIEYEKGLDDKIKKISLISEYLLANIDYLNVAQKRRHHFNYYHLFFEEINQFNLPLATNAIPYYYPLFVKNRIDKNLLYDQNIFIPILWKDTIHRGMEGFDFEQDLTQKLLALPIDHRYEIDDLDYVIKSIKELLRN</sequence>
<dbReference type="SUPFAM" id="SSF53383">
    <property type="entry name" value="PLP-dependent transferases"/>
    <property type="match status" value="1"/>
</dbReference>
<dbReference type="EMBL" id="LXQE01000150">
    <property type="protein sequence ID" value="RCJ36074.1"/>
    <property type="molecule type" value="Genomic_DNA"/>
</dbReference>
<dbReference type="InterPro" id="IPR015421">
    <property type="entry name" value="PyrdxlP-dep_Trfase_major"/>
</dbReference>
<organism evidence="1 2">
    <name type="scientific">Nostoc punctiforme NIES-2108</name>
    <dbReference type="NCBI Taxonomy" id="1356359"/>
    <lineage>
        <taxon>Bacteria</taxon>
        <taxon>Bacillati</taxon>
        <taxon>Cyanobacteriota</taxon>
        <taxon>Cyanophyceae</taxon>
        <taxon>Nostocales</taxon>
        <taxon>Nostocaceae</taxon>
        <taxon>Nostoc</taxon>
    </lineage>
</organism>
<dbReference type="AlphaFoldDB" id="A0A367RKC5"/>
<gene>
    <name evidence="1" type="ORF">A6769_17340</name>
</gene>
<evidence type="ECO:0000313" key="2">
    <source>
        <dbReference type="Proteomes" id="UP000252085"/>
    </source>
</evidence>
<proteinExistence type="predicted"/>
<evidence type="ECO:0000313" key="1">
    <source>
        <dbReference type="EMBL" id="RCJ36074.1"/>
    </source>
</evidence>
<accession>A0A367RKC5</accession>
<name>A0A367RKC5_NOSPU</name>
<dbReference type="Gene3D" id="3.40.640.10">
    <property type="entry name" value="Type I PLP-dependent aspartate aminotransferase-like (Major domain)"/>
    <property type="match status" value="1"/>
</dbReference>
<dbReference type="InterPro" id="IPR015424">
    <property type="entry name" value="PyrdxlP-dep_Trfase"/>
</dbReference>
<evidence type="ECO:0008006" key="3">
    <source>
        <dbReference type="Google" id="ProtNLM"/>
    </source>
</evidence>
<reference evidence="1 2" key="1">
    <citation type="submission" date="2016-04" db="EMBL/GenBank/DDBJ databases">
        <authorList>
            <person name="Evans L.H."/>
            <person name="Alamgir A."/>
            <person name="Owens N."/>
            <person name="Weber N.D."/>
            <person name="Virtaneva K."/>
            <person name="Barbian K."/>
            <person name="Babar A."/>
            <person name="Rosenke K."/>
        </authorList>
    </citation>
    <scope>NUCLEOTIDE SEQUENCE [LARGE SCALE GENOMIC DNA]</scope>
    <source>
        <strain evidence="1">NIES-2108</strain>
    </source>
</reference>
<comment type="caution">
    <text evidence="1">The sequence shown here is derived from an EMBL/GenBank/DDBJ whole genome shotgun (WGS) entry which is preliminary data.</text>
</comment>
<dbReference type="Proteomes" id="UP000252085">
    <property type="component" value="Unassembled WGS sequence"/>
</dbReference>
<protein>
    <recommendedName>
        <fullName evidence="3">dTDP-4-amino-4,6-dideoxygalactose transaminase</fullName>
    </recommendedName>
</protein>